<evidence type="ECO:0000313" key="1">
    <source>
        <dbReference type="EMBL" id="OAD65895.1"/>
    </source>
</evidence>
<reference evidence="2" key="1">
    <citation type="submission" date="2015-06" db="EMBL/GenBank/DDBJ databases">
        <title>Expansion of signal transduction pathways in fungi by whole-genome duplication.</title>
        <authorList>
            <consortium name="DOE Joint Genome Institute"/>
            <person name="Corrochano L.M."/>
            <person name="Kuo A."/>
            <person name="Marcet-Houben M."/>
            <person name="Polaino S."/>
            <person name="Salamov A."/>
            <person name="Villalobos J.M."/>
            <person name="Alvarez M.I."/>
            <person name="Avalos J."/>
            <person name="Benito E.P."/>
            <person name="Benoit I."/>
            <person name="Burger G."/>
            <person name="Camino L.P."/>
            <person name="Canovas D."/>
            <person name="Cerda-Olmedo E."/>
            <person name="Cheng J.-F."/>
            <person name="Dominguez A."/>
            <person name="Elias M."/>
            <person name="Eslava A.P."/>
            <person name="Glaser F."/>
            <person name="Grimwood J."/>
            <person name="Gutierrez G."/>
            <person name="Heitman J."/>
            <person name="Henrissat B."/>
            <person name="Iturriaga E.A."/>
            <person name="Lang B.F."/>
            <person name="Lavin J.L."/>
            <person name="Lee S."/>
            <person name="Li W."/>
            <person name="Lindquist E."/>
            <person name="Lopez-Garcia S."/>
            <person name="Luque E.M."/>
            <person name="Marcos A.T."/>
            <person name="Martin J."/>
            <person name="McCluskey K."/>
            <person name="Medina H.R."/>
            <person name="Miralles-Duran A."/>
            <person name="Miyazaki A."/>
            <person name="Munoz-Torres E."/>
            <person name="Oguiza J.A."/>
            <person name="Ohm R."/>
            <person name="Olmedo M."/>
            <person name="Orejas M."/>
            <person name="Ortiz-Castellanos L."/>
            <person name="Pisabarro A.G."/>
            <person name="Rodriguez-Romero J."/>
            <person name="Ruiz-Herrera J."/>
            <person name="Ruiz-Vazquez R."/>
            <person name="Sanz C."/>
            <person name="Schackwitz W."/>
            <person name="Schmutz J."/>
            <person name="Shahriari M."/>
            <person name="Shelest E."/>
            <person name="Silva-Franco F."/>
            <person name="Soanes D."/>
            <person name="Syed K."/>
            <person name="Tagua V.G."/>
            <person name="Talbot N.J."/>
            <person name="Thon M."/>
            <person name="De vries R.P."/>
            <person name="Wiebenga A."/>
            <person name="Yadav J.S."/>
            <person name="Braun E.L."/>
            <person name="Baker S."/>
            <person name="Garre V."/>
            <person name="Horwitz B."/>
            <person name="Torres-Martinez S."/>
            <person name="Idnurm A."/>
            <person name="Herrera-Estrella A."/>
            <person name="Gabaldon T."/>
            <person name="Grigoriev I.V."/>
        </authorList>
    </citation>
    <scope>NUCLEOTIDE SEQUENCE [LARGE SCALE GENOMIC DNA]</scope>
    <source>
        <strain evidence="2">NRRL 1555(-)</strain>
    </source>
</reference>
<organism evidence="1 2">
    <name type="scientific">Phycomyces blakesleeanus (strain ATCC 8743b / DSM 1359 / FGSC 10004 / NBRC 33097 / NRRL 1555)</name>
    <dbReference type="NCBI Taxonomy" id="763407"/>
    <lineage>
        <taxon>Eukaryota</taxon>
        <taxon>Fungi</taxon>
        <taxon>Fungi incertae sedis</taxon>
        <taxon>Mucoromycota</taxon>
        <taxon>Mucoromycotina</taxon>
        <taxon>Mucoromycetes</taxon>
        <taxon>Mucorales</taxon>
        <taxon>Phycomycetaceae</taxon>
        <taxon>Phycomyces</taxon>
    </lineage>
</organism>
<dbReference type="EMBL" id="KV441007">
    <property type="protein sequence ID" value="OAD65895.1"/>
    <property type="molecule type" value="Genomic_DNA"/>
</dbReference>
<keyword evidence="2" id="KW-1185">Reference proteome</keyword>
<dbReference type="InParanoid" id="A0A162WAJ6"/>
<dbReference type="AlphaFoldDB" id="A0A162WAJ6"/>
<evidence type="ECO:0000313" key="2">
    <source>
        <dbReference type="Proteomes" id="UP000077315"/>
    </source>
</evidence>
<dbReference type="Proteomes" id="UP000077315">
    <property type="component" value="Unassembled WGS sequence"/>
</dbReference>
<dbReference type="GeneID" id="28998440"/>
<dbReference type="RefSeq" id="XP_018283935.1">
    <property type="nucleotide sequence ID" value="XM_018437534.1"/>
</dbReference>
<gene>
    <name evidence="1" type="ORF">PHYBLDRAFT_175638</name>
</gene>
<dbReference type="VEuPathDB" id="FungiDB:PHYBLDRAFT_175638"/>
<accession>A0A162WAJ6</accession>
<name>A0A162WAJ6_PHYB8</name>
<proteinExistence type="predicted"/>
<protein>
    <submittedName>
        <fullName evidence="1">Uncharacterized protein</fullName>
    </submittedName>
</protein>
<sequence length="115" mass="13330">MLVLNVYRYHVMGIFLKLILKPSDVVLHDFASNALKSLSKNVEFTKCFFFVIWSCLTYMHMSAIKTVIPFKVTELDVGQNVLATISIHRSLNKDISSERIRRQRFAQKKLHSLSI</sequence>